<dbReference type="InParanoid" id="A2EL06"/>
<evidence type="ECO:0000313" key="2">
    <source>
        <dbReference type="EMBL" id="EAY06634.1"/>
    </source>
</evidence>
<dbReference type="VEuPathDB" id="TrichDB:TVAGG3_0234730"/>
<sequence>MSDPPLRKRRVIKKPDSDSSNNSPQVTPSSSQSLIHPSNSEELNKNEQNEENNLVTTYTTDPETGEIIQITHKKALVKRKVKVGQNPQIVAPIDLGDLDTNTKPSLTVPNITIHPENSQTQSKVPSPKIVKELTVEQIVGMDDEPEDYDNLDVEKISSYEMQNLLSSQHIKEIRANFNERMQQREAEYQKSRQPQEKGNNNAIQNCFKGFATNFAQITKTINNEANFLTNFADNLNYSSIPEDLPILTKDFYNESCNKSKIYTRPLEASYDELFGNIPEISIEIIKKDLGFELMQVTEDAKPQEIDLVQEMRNSLVSCRKKISREISIIDMKQKSAQSLFSYISALVLTGIKTTNFADLLSSIRDEIRNLHIYSAIDNNLTKVIDALLSDGISHGRKGSLKAIYDLLKKNALSQFIQTIANSTSISSDYYHRDSPIVNANVCSPAVSIIEEVEAAKFDDDLELDKINNPLPTSSPRFASRFRNTMNKYNKLQSHAVLASEKADKEIEKLVIDCMHLISQFLLCGKNGDLSPEISWNAISSSSSKIVNHPSWDKIVFLINKRKAVLNTSSTKFYRFIVDVFNEGMSPFLLPCLSECGMNQQIMLSQRETVLRVSHDLIPFSKGFKFDVEKTAEIIEQ</sequence>
<dbReference type="RefSeq" id="XP_001318857.1">
    <property type="nucleotide sequence ID" value="XM_001318822.1"/>
</dbReference>
<protein>
    <submittedName>
        <fullName evidence="2">Uncharacterized protein</fullName>
    </submittedName>
</protein>
<accession>A2EL06</accession>
<proteinExistence type="predicted"/>
<reference evidence="2" key="2">
    <citation type="journal article" date="2007" name="Science">
        <title>Draft genome sequence of the sexually transmitted pathogen Trichomonas vaginalis.</title>
        <authorList>
            <person name="Carlton J.M."/>
            <person name="Hirt R.P."/>
            <person name="Silva J.C."/>
            <person name="Delcher A.L."/>
            <person name="Schatz M."/>
            <person name="Zhao Q."/>
            <person name="Wortman J.R."/>
            <person name="Bidwell S.L."/>
            <person name="Alsmark U.C.M."/>
            <person name="Besteiro S."/>
            <person name="Sicheritz-Ponten T."/>
            <person name="Noel C.J."/>
            <person name="Dacks J.B."/>
            <person name="Foster P.G."/>
            <person name="Simillion C."/>
            <person name="Van de Peer Y."/>
            <person name="Miranda-Saavedra D."/>
            <person name="Barton G.J."/>
            <person name="Westrop G.D."/>
            <person name="Mueller S."/>
            <person name="Dessi D."/>
            <person name="Fiori P.L."/>
            <person name="Ren Q."/>
            <person name="Paulsen I."/>
            <person name="Zhang H."/>
            <person name="Bastida-Corcuera F.D."/>
            <person name="Simoes-Barbosa A."/>
            <person name="Brown M.T."/>
            <person name="Hayes R.D."/>
            <person name="Mukherjee M."/>
            <person name="Okumura C.Y."/>
            <person name="Schneider R."/>
            <person name="Smith A.J."/>
            <person name="Vanacova S."/>
            <person name="Villalvazo M."/>
            <person name="Haas B.J."/>
            <person name="Pertea M."/>
            <person name="Feldblyum T.V."/>
            <person name="Utterback T.R."/>
            <person name="Shu C.L."/>
            <person name="Osoegawa K."/>
            <person name="de Jong P.J."/>
            <person name="Hrdy I."/>
            <person name="Horvathova L."/>
            <person name="Zubacova Z."/>
            <person name="Dolezal P."/>
            <person name="Malik S.B."/>
            <person name="Logsdon J.M. Jr."/>
            <person name="Henze K."/>
            <person name="Gupta A."/>
            <person name="Wang C.C."/>
            <person name="Dunne R.L."/>
            <person name="Upcroft J.A."/>
            <person name="Upcroft P."/>
            <person name="White O."/>
            <person name="Salzberg S.L."/>
            <person name="Tang P."/>
            <person name="Chiu C.-H."/>
            <person name="Lee Y.-S."/>
            <person name="Embley T.M."/>
            <person name="Coombs G.H."/>
            <person name="Mottram J.C."/>
            <person name="Tachezy J."/>
            <person name="Fraser-Liggett C.M."/>
            <person name="Johnson P.J."/>
        </authorList>
    </citation>
    <scope>NUCLEOTIDE SEQUENCE [LARGE SCALE GENOMIC DNA]</scope>
    <source>
        <strain evidence="2">G3</strain>
    </source>
</reference>
<name>A2EL06_TRIV3</name>
<dbReference type="AlphaFoldDB" id="A2EL06"/>
<organism evidence="2 3">
    <name type="scientific">Trichomonas vaginalis (strain ATCC PRA-98 / G3)</name>
    <dbReference type="NCBI Taxonomy" id="412133"/>
    <lineage>
        <taxon>Eukaryota</taxon>
        <taxon>Metamonada</taxon>
        <taxon>Parabasalia</taxon>
        <taxon>Trichomonadida</taxon>
        <taxon>Trichomonadidae</taxon>
        <taxon>Trichomonas</taxon>
    </lineage>
</organism>
<dbReference type="EMBL" id="DS113418">
    <property type="protein sequence ID" value="EAY06634.1"/>
    <property type="molecule type" value="Genomic_DNA"/>
</dbReference>
<keyword evidence="3" id="KW-1185">Reference proteome</keyword>
<feature type="region of interest" description="Disordered" evidence="1">
    <location>
        <begin position="1"/>
        <end position="60"/>
    </location>
</feature>
<feature type="compositionally biased region" description="Polar residues" evidence="1">
    <location>
        <begin position="18"/>
        <end position="38"/>
    </location>
</feature>
<dbReference type="VEuPathDB" id="TrichDB:TVAG_322540"/>
<reference evidence="2" key="1">
    <citation type="submission" date="2006-10" db="EMBL/GenBank/DDBJ databases">
        <authorList>
            <person name="Amadeo P."/>
            <person name="Zhao Q."/>
            <person name="Wortman J."/>
            <person name="Fraser-Liggett C."/>
            <person name="Carlton J."/>
        </authorList>
    </citation>
    <scope>NUCLEOTIDE SEQUENCE</scope>
    <source>
        <strain evidence="2">G3</strain>
    </source>
</reference>
<evidence type="ECO:0000256" key="1">
    <source>
        <dbReference type="SAM" id="MobiDB-lite"/>
    </source>
</evidence>
<dbReference type="KEGG" id="tva:4764510"/>
<evidence type="ECO:0000313" key="3">
    <source>
        <dbReference type="Proteomes" id="UP000001542"/>
    </source>
</evidence>
<gene>
    <name evidence="2" type="ORF">TVAG_322540</name>
</gene>
<dbReference type="Proteomes" id="UP000001542">
    <property type="component" value="Unassembled WGS sequence"/>
</dbReference>